<dbReference type="Gene3D" id="3.40.50.150">
    <property type="entry name" value="Vaccinia Virus protein VP39"/>
    <property type="match status" value="1"/>
</dbReference>
<organism evidence="2 3">
    <name type="scientific">Cryomyces minteri</name>
    <dbReference type="NCBI Taxonomy" id="331657"/>
    <lineage>
        <taxon>Eukaryota</taxon>
        <taxon>Fungi</taxon>
        <taxon>Dikarya</taxon>
        <taxon>Ascomycota</taxon>
        <taxon>Pezizomycotina</taxon>
        <taxon>Dothideomycetes</taxon>
        <taxon>Dothideomycetes incertae sedis</taxon>
        <taxon>Cryomyces</taxon>
    </lineage>
</organism>
<dbReference type="Proteomes" id="UP000308768">
    <property type="component" value="Unassembled WGS sequence"/>
</dbReference>
<gene>
    <name evidence="2" type="ORF">B0A49_11620</name>
</gene>
<sequence length="718" mass="78331">MSDDFPTPRATDYTTDASPTSTTSSELSWSSRSDKDYDDLYDVTDDETEEVPLKCSNSIKKALGTSTRQSRYRSIEIPSPSAWPTVEKLQKLMSSPVPPTPSAKLAISPAMLEKLNGRSLQVPSTSATPSLDGSLNSDGLTISSCPSTPDVQHRSQEEGGWDLPVQLHPHALAILHNLSPDVEEIEETDRVIEVPEEAMQEMQQITGEVAHRCSLNILATSFDSEECEPISALSIPSPGGFFSSLGASARLAWCSQETGPSTSTAEQFYGVPWKSRPDQAVEHIVNARISRSGEPGTARLVTSPTEISEVSEIKTTDFTYEYNEEYSQELKATASASYDRTSCWLSAQSTCFDELRNTPSVNDLIDAAACEAIRGARQSFSEGTISSPSKKSVRFLDVTVENLCVPEKEELVNDPTFYQGFQHIANNFNELDAFIHRQTRAEALQVERRCLAQTHRNRLLGEHKLSSPRRPSAARPVSTFLPAAAESDLKEIFVCAEKERQALEKIKPATWNLAASKMLNGDKLLTSPAAQVLANADQGCVLDLGGQPACDWAWQVAVEHRNTVVYTVAVETNAAEPGLNPASSVVNGDEYDLCLRECHRCLKPGGYLEYSLLDAEVLRPGRHAQALSVEFAFNLKTRGYDPCASKSFIPRLRKAGFSQIKRAHLVLPMADATPKWTDSGKVGSHSAGVGKFVLANGEVKTYEPAYTGSTADVKAITG</sequence>
<dbReference type="InterPro" id="IPR029063">
    <property type="entry name" value="SAM-dependent_MTases_sf"/>
</dbReference>
<reference evidence="2 3" key="1">
    <citation type="submission" date="2017-03" db="EMBL/GenBank/DDBJ databases">
        <title>Genomes of endolithic fungi from Antarctica.</title>
        <authorList>
            <person name="Coleine C."/>
            <person name="Masonjones S."/>
            <person name="Stajich J.E."/>
        </authorList>
    </citation>
    <scope>NUCLEOTIDE SEQUENCE [LARGE SCALE GENOMIC DNA]</scope>
    <source>
        <strain evidence="2 3">CCFEE 5187</strain>
    </source>
</reference>
<dbReference type="OrthoDB" id="10256176at2759"/>
<dbReference type="SUPFAM" id="SSF53335">
    <property type="entry name" value="S-adenosyl-L-methionine-dependent methyltransferases"/>
    <property type="match status" value="1"/>
</dbReference>
<comment type="caution">
    <text evidence="2">The sequence shown here is derived from an EMBL/GenBank/DDBJ whole genome shotgun (WGS) entry which is preliminary data.</text>
</comment>
<feature type="compositionally biased region" description="Acidic residues" evidence="1">
    <location>
        <begin position="36"/>
        <end position="50"/>
    </location>
</feature>
<dbReference type="STRING" id="331657.A0A4U0VQ77"/>
<feature type="region of interest" description="Disordered" evidence="1">
    <location>
        <begin position="1"/>
        <end position="56"/>
    </location>
</feature>
<feature type="compositionally biased region" description="Low complexity" evidence="1">
    <location>
        <begin position="10"/>
        <end position="31"/>
    </location>
</feature>
<evidence type="ECO:0000256" key="1">
    <source>
        <dbReference type="SAM" id="MobiDB-lite"/>
    </source>
</evidence>
<dbReference type="EMBL" id="NAJN01002551">
    <property type="protein sequence ID" value="TKA51252.1"/>
    <property type="molecule type" value="Genomic_DNA"/>
</dbReference>
<dbReference type="AlphaFoldDB" id="A0A4U0VQ77"/>
<evidence type="ECO:0000313" key="2">
    <source>
        <dbReference type="EMBL" id="TKA51252.1"/>
    </source>
</evidence>
<evidence type="ECO:0008006" key="4">
    <source>
        <dbReference type="Google" id="ProtNLM"/>
    </source>
</evidence>
<keyword evidence="3" id="KW-1185">Reference proteome</keyword>
<evidence type="ECO:0000313" key="3">
    <source>
        <dbReference type="Proteomes" id="UP000308768"/>
    </source>
</evidence>
<protein>
    <recommendedName>
        <fullName evidence="4">Methyltransferase type 11 domain-containing protein</fullName>
    </recommendedName>
</protein>
<name>A0A4U0VQ77_9PEZI</name>
<accession>A0A4U0VQ77</accession>
<feature type="non-terminal residue" evidence="2">
    <location>
        <position position="718"/>
    </location>
</feature>
<proteinExistence type="predicted"/>